<dbReference type="OrthoDB" id="9793421at2"/>
<evidence type="ECO:0000313" key="11">
    <source>
        <dbReference type="EMBL" id="TXD35330.1"/>
    </source>
</evidence>
<dbReference type="InterPro" id="IPR008248">
    <property type="entry name" value="CheB-like"/>
</dbReference>
<dbReference type="RefSeq" id="WP_146982468.1">
    <property type="nucleotide sequence ID" value="NZ_VOSM01000009.1"/>
</dbReference>
<keyword evidence="11" id="KW-0808">Transferase</keyword>
<dbReference type="InterPro" id="IPR035909">
    <property type="entry name" value="CheB_C"/>
</dbReference>
<dbReference type="GO" id="GO:0050568">
    <property type="term" value="F:protein-glutamine glutaminase activity"/>
    <property type="evidence" value="ECO:0007669"/>
    <property type="project" value="UniProtKB-UniRule"/>
</dbReference>
<dbReference type="HAMAP" id="MF_00099">
    <property type="entry name" value="CheB_chemtxs"/>
    <property type="match status" value="1"/>
</dbReference>
<keyword evidence="12" id="KW-1185">Reference proteome</keyword>
<evidence type="ECO:0000259" key="9">
    <source>
        <dbReference type="PROSITE" id="PS50110"/>
    </source>
</evidence>
<dbReference type="PROSITE" id="PS50110">
    <property type="entry name" value="RESPONSE_REGULATORY"/>
    <property type="match status" value="1"/>
</dbReference>
<dbReference type="CDD" id="cd17541">
    <property type="entry name" value="REC_CheB-like"/>
    <property type="match status" value="1"/>
</dbReference>
<keyword evidence="5 7" id="KW-0597">Phosphoprotein</keyword>
<dbReference type="NCBIfam" id="NF001965">
    <property type="entry name" value="PRK00742.1"/>
    <property type="match status" value="1"/>
</dbReference>
<evidence type="ECO:0000256" key="1">
    <source>
        <dbReference type="ARBA" id="ARBA00022490"/>
    </source>
</evidence>
<dbReference type="GO" id="GO:0005737">
    <property type="term" value="C:cytoplasm"/>
    <property type="evidence" value="ECO:0007669"/>
    <property type="project" value="UniProtKB-SubCell"/>
</dbReference>
<evidence type="ECO:0000256" key="4">
    <source>
        <dbReference type="ARBA" id="ARBA00048267"/>
    </source>
</evidence>
<comment type="domain">
    <text evidence="5">Contains a C-terminal catalytic domain, and an N-terminal region which modulates catalytic activity.</text>
</comment>
<dbReference type="GO" id="GO:0000156">
    <property type="term" value="F:phosphorelay response regulator activity"/>
    <property type="evidence" value="ECO:0007669"/>
    <property type="project" value="InterPro"/>
</dbReference>
<dbReference type="EC" id="3.5.1.44" evidence="5"/>
<evidence type="ECO:0000256" key="6">
    <source>
        <dbReference type="PROSITE-ProRule" id="PRU00050"/>
    </source>
</evidence>
<comment type="similarity">
    <text evidence="5">Belongs to the CheB family.</text>
</comment>
<feature type="region of interest" description="Disordered" evidence="8">
    <location>
        <begin position="139"/>
        <end position="158"/>
    </location>
</feature>
<dbReference type="Gene3D" id="3.40.50.180">
    <property type="entry name" value="Methylesterase CheB, C-terminal domain"/>
    <property type="match status" value="1"/>
</dbReference>
<dbReference type="PROSITE" id="PS50122">
    <property type="entry name" value="CHEB"/>
    <property type="match status" value="1"/>
</dbReference>
<comment type="subcellular location">
    <subcellularLocation>
        <location evidence="5">Cytoplasm</location>
    </subcellularLocation>
</comment>
<sequence length="356" mass="38174">MSLRIVIAEDSAIFAEVLVDVLRAEPGIEIVAMTDNGVDVVNLCEEHRPDLVLMDIHMPRQDGLAATEAIMARCPTPILVVTADPHRGGVDLSFKALSAGALDLMPKPQSLPFPEEEREALLRKIRLLSQIPVVRHVRGRKRQRVEGPRRAAKSAKTDAADRPVAVVGVVASTGGPKALARIVGQLPADFPAAVVVVQHITHGFSTHLAHWLDNHSPLTVVEAFEGIGLKRGHLYIAPTERHMMLEPDLKLSVTEGPPVGGHCPSGDRLLTSLARHAAPRAIGVILSGMGDDGTVGLTALHHTGCTTLAQDEASSVVYGMPRSAIAHGVVDKVVELDQIAEALIREVEAIEQRESR</sequence>
<comment type="function">
    <text evidence="5">Involved in chemotaxis. Part of a chemotaxis signal transduction system that modulates chemotaxis in response to various stimuli. Catalyzes the demethylation of specific methylglutamate residues introduced into the chemoreceptors (methyl-accepting chemotaxis proteins or MCP) by CheR. Also mediates the irreversible deamidation of specific glutamine residues to glutamic acid.</text>
</comment>
<dbReference type="Pfam" id="PF01339">
    <property type="entry name" value="CheB_methylest"/>
    <property type="match status" value="1"/>
</dbReference>
<dbReference type="Proteomes" id="UP000321412">
    <property type="component" value="Unassembled WGS sequence"/>
</dbReference>
<dbReference type="AlphaFoldDB" id="A0A5C6XB72"/>
<dbReference type="GO" id="GO:0006935">
    <property type="term" value="P:chemotaxis"/>
    <property type="evidence" value="ECO:0007669"/>
    <property type="project" value="UniProtKB-UniRule"/>
</dbReference>
<protein>
    <recommendedName>
        <fullName evidence="5">Protein-glutamate methylesterase/protein-glutamine glutaminase</fullName>
        <ecNumber evidence="5">3.1.1.61</ecNumber>
        <ecNumber evidence="5">3.5.1.44</ecNumber>
    </recommendedName>
</protein>
<feature type="active site" evidence="5 6">
    <location>
        <position position="199"/>
    </location>
</feature>
<feature type="domain" description="Response regulatory" evidence="9">
    <location>
        <begin position="4"/>
        <end position="122"/>
    </location>
</feature>
<evidence type="ECO:0000256" key="8">
    <source>
        <dbReference type="SAM" id="MobiDB-lite"/>
    </source>
</evidence>
<evidence type="ECO:0000256" key="7">
    <source>
        <dbReference type="PROSITE-ProRule" id="PRU00169"/>
    </source>
</evidence>
<keyword evidence="2 5" id="KW-0145">Chemotaxis</keyword>
<dbReference type="SUPFAM" id="SSF52172">
    <property type="entry name" value="CheY-like"/>
    <property type="match status" value="1"/>
</dbReference>
<feature type="domain" description="CheB-type methylesterase" evidence="10">
    <location>
        <begin position="163"/>
        <end position="350"/>
    </location>
</feature>
<gene>
    <name evidence="5 11" type="primary">cheB</name>
    <name evidence="11" type="ORF">FRC98_16070</name>
</gene>
<dbReference type="CDD" id="cd16432">
    <property type="entry name" value="CheB_Rec"/>
    <property type="match status" value="1"/>
</dbReference>
<organism evidence="11 12">
    <name type="scientific">Lujinxingia vulgaris</name>
    <dbReference type="NCBI Taxonomy" id="2600176"/>
    <lineage>
        <taxon>Bacteria</taxon>
        <taxon>Deltaproteobacteria</taxon>
        <taxon>Bradymonadales</taxon>
        <taxon>Lujinxingiaceae</taxon>
        <taxon>Lujinxingia</taxon>
    </lineage>
</organism>
<feature type="active site" evidence="5 6">
    <location>
        <position position="172"/>
    </location>
</feature>
<name>A0A5C6XB72_9DELT</name>
<dbReference type="GO" id="GO:0008168">
    <property type="term" value="F:methyltransferase activity"/>
    <property type="evidence" value="ECO:0007669"/>
    <property type="project" value="UniProtKB-KW"/>
</dbReference>
<dbReference type="GO" id="GO:0032259">
    <property type="term" value="P:methylation"/>
    <property type="evidence" value="ECO:0007669"/>
    <property type="project" value="UniProtKB-KW"/>
</dbReference>
<feature type="modified residue" description="4-aspartylphosphate" evidence="5 7">
    <location>
        <position position="55"/>
    </location>
</feature>
<keyword evidence="1 5" id="KW-0963">Cytoplasm</keyword>
<comment type="catalytic activity">
    <reaction evidence="4 5">
        <text>[protein]-L-glutamate 5-O-methyl ester + H2O = L-glutamyl-[protein] + methanol + H(+)</text>
        <dbReference type="Rhea" id="RHEA:23236"/>
        <dbReference type="Rhea" id="RHEA-COMP:10208"/>
        <dbReference type="Rhea" id="RHEA-COMP:10311"/>
        <dbReference type="ChEBI" id="CHEBI:15377"/>
        <dbReference type="ChEBI" id="CHEBI:15378"/>
        <dbReference type="ChEBI" id="CHEBI:17790"/>
        <dbReference type="ChEBI" id="CHEBI:29973"/>
        <dbReference type="ChEBI" id="CHEBI:82795"/>
        <dbReference type="EC" id="3.1.1.61"/>
    </reaction>
</comment>
<reference evidence="11 12" key="1">
    <citation type="submission" date="2019-08" db="EMBL/GenBank/DDBJ databases">
        <title>Bradymonadales sp. TMQ4.</title>
        <authorList>
            <person name="Liang Q."/>
        </authorList>
    </citation>
    <scope>NUCLEOTIDE SEQUENCE [LARGE SCALE GENOMIC DNA]</scope>
    <source>
        <strain evidence="11 12">TMQ4</strain>
    </source>
</reference>
<dbReference type="EMBL" id="VOSM01000009">
    <property type="protein sequence ID" value="TXD35330.1"/>
    <property type="molecule type" value="Genomic_DNA"/>
</dbReference>
<accession>A0A5C6XB72</accession>
<dbReference type="PANTHER" id="PTHR42872:SF6">
    <property type="entry name" value="PROTEIN-GLUTAMATE METHYLESTERASE_PROTEIN-GLUTAMINE GLUTAMINASE"/>
    <property type="match status" value="1"/>
</dbReference>
<evidence type="ECO:0000256" key="2">
    <source>
        <dbReference type="ARBA" id="ARBA00022500"/>
    </source>
</evidence>
<feature type="compositionally biased region" description="Basic and acidic residues" evidence="8">
    <location>
        <begin position="144"/>
        <end position="158"/>
    </location>
</feature>
<evidence type="ECO:0000256" key="3">
    <source>
        <dbReference type="ARBA" id="ARBA00022801"/>
    </source>
</evidence>
<dbReference type="SUPFAM" id="SSF52738">
    <property type="entry name" value="Methylesterase CheB, C-terminal domain"/>
    <property type="match status" value="1"/>
</dbReference>
<keyword evidence="3 5" id="KW-0378">Hydrolase</keyword>
<dbReference type="InterPro" id="IPR001789">
    <property type="entry name" value="Sig_transdc_resp-reg_receiver"/>
</dbReference>
<evidence type="ECO:0000313" key="12">
    <source>
        <dbReference type="Proteomes" id="UP000321412"/>
    </source>
</evidence>
<dbReference type="InterPro" id="IPR011006">
    <property type="entry name" value="CheY-like_superfamily"/>
</dbReference>
<dbReference type="PIRSF" id="PIRSF000876">
    <property type="entry name" value="RR_chemtxs_CheB"/>
    <property type="match status" value="1"/>
</dbReference>
<dbReference type="Pfam" id="PF00072">
    <property type="entry name" value="Response_reg"/>
    <property type="match status" value="1"/>
</dbReference>
<dbReference type="GO" id="GO:0008984">
    <property type="term" value="F:protein-glutamate methylesterase activity"/>
    <property type="evidence" value="ECO:0007669"/>
    <property type="project" value="UniProtKB-UniRule"/>
</dbReference>
<keyword evidence="11" id="KW-0489">Methyltransferase</keyword>
<evidence type="ECO:0000259" key="10">
    <source>
        <dbReference type="PROSITE" id="PS50122"/>
    </source>
</evidence>
<dbReference type="Gene3D" id="3.40.50.2300">
    <property type="match status" value="1"/>
</dbReference>
<evidence type="ECO:0000256" key="5">
    <source>
        <dbReference type="HAMAP-Rule" id="MF_00099"/>
    </source>
</evidence>
<comment type="caution">
    <text evidence="11">The sequence shown here is derived from an EMBL/GenBank/DDBJ whole genome shotgun (WGS) entry which is preliminary data.</text>
</comment>
<comment type="PTM">
    <text evidence="5">Phosphorylated by CheA. Phosphorylation of the N-terminal regulatory domain activates the methylesterase activity.</text>
</comment>
<dbReference type="PANTHER" id="PTHR42872">
    <property type="entry name" value="PROTEIN-GLUTAMATE METHYLESTERASE/PROTEIN-GLUTAMINE GLUTAMINASE"/>
    <property type="match status" value="1"/>
</dbReference>
<dbReference type="SMART" id="SM00448">
    <property type="entry name" value="REC"/>
    <property type="match status" value="1"/>
</dbReference>
<dbReference type="InterPro" id="IPR000673">
    <property type="entry name" value="Sig_transdc_resp-reg_Me-estase"/>
</dbReference>
<dbReference type="EC" id="3.1.1.61" evidence="5"/>
<proteinExistence type="inferred from homology"/>
<feature type="active site" evidence="5 6">
    <location>
        <position position="292"/>
    </location>
</feature>
<comment type="catalytic activity">
    <reaction evidence="5">
        <text>L-glutaminyl-[protein] + H2O = L-glutamyl-[protein] + NH4(+)</text>
        <dbReference type="Rhea" id="RHEA:16441"/>
        <dbReference type="Rhea" id="RHEA-COMP:10207"/>
        <dbReference type="Rhea" id="RHEA-COMP:10208"/>
        <dbReference type="ChEBI" id="CHEBI:15377"/>
        <dbReference type="ChEBI" id="CHEBI:28938"/>
        <dbReference type="ChEBI" id="CHEBI:29973"/>
        <dbReference type="ChEBI" id="CHEBI:30011"/>
        <dbReference type="EC" id="3.5.1.44"/>
    </reaction>
</comment>